<feature type="disulfide bond" evidence="9">
    <location>
        <begin position="505"/>
        <end position="515"/>
    </location>
</feature>
<evidence type="ECO:0000256" key="3">
    <source>
        <dbReference type="ARBA" id="ARBA00023157"/>
    </source>
</evidence>
<keyword evidence="2" id="KW-0677">Repeat</keyword>
<feature type="domain" description="SRCR" evidence="11">
    <location>
        <begin position="640"/>
        <end position="739"/>
    </location>
</feature>
<evidence type="ECO:0000313" key="12">
    <source>
        <dbReference type="Proteomes" id="UP000515129"/>
    </source>
</evidence>
<sequence length="823" mass="88483">MLCSMWLILILGNTISSASESIRLVNGNNSCSGTLEVFYNSQWGTVCDDGWDLLDAAVVCKEMGCGDAIEAKSGAFFRPGGGYVLMSNIACVGNEPTLSSCSSKKFGYFTCDHSKDAGVICDSLVRLVNGSHSCSGRVEVFNENLWGTVCDNGWNYSDAAVICKEMGCGDVFEQRIGGYFSQGSGPVWLSDVQCSYSETSLRHCNLPGWGQNSCGHEKDAAVACQSRIRLENGFNACSGRVEIFYYRWGNPEFGTVCDNNWDLSDAAVVCREMGCGDAREAKIAAYFGQGGGPVWLNDVNCVGNEITLAACKSQNTEDYSLHYKDAGVICQSLVKLVNGTNSCSGRVEVFFDGRWGTVCDDGWDQSDAAVVCKELGCGNIIEAKNAAYFGPGSGIIWLSDLQCASSSTLRNCNSKGWGQNSCGHEKDAGVACQLNIRLLNGITSCSGRVEVFRDRQWGTVFDDGWDLSDAAVVCRQMGCGDAIEAKGGAYFGQGPGQIFMGFVNCFGNETMLTDCKFQRWGMYDHSRDAGVICDPSLRLINGHGSCSGRVEVLYNGAWGTVCDDGWDLTDASVVCREMGCGDVIETKSAAHFGPGSGPVWISDLQCSNTDSRLRDCKSSGWGRGSCGHEKDAGVICKDNVRLVSTTNPCSGRVEVLLAGQWGTVCDVGWDASDAAVVCRQLGCGTVLEVKSAAYFGMGSGTVWMNNVKCSGNEPSLMGCSYNAIPNRCGHEKDAGIICGCKCPCFHFSECFIHGDIDDFWFHLAVKVMLRVEVKARNGVDPNAAGIIDRLSEEIGKKLQINGNFSLKTWSDGKIFHERIGAAP</sequence>
<feature type="chain" id="PRO_5044650076" description="Soluble scavenger receptor cysteine-rich domain-containing protein SSC5D" evidence="10">
    <location>
        <begin position="19"/>
        <end position="823"/>
    </location>
</feature>
<evidence type="ECO:0000256" key="8">
    <source>
        <dbReference type="ARBA" id="ARBA00069168"/>
    </source>
</evidence>
<dbReference type="FunFam" id="3.10.250.10:FF:000007">
    <property type="entry name" value="Soluble scavenger receptor cysteine-rich domain-containing protein SSC5D"/>
    <property type="match status" value="7"/>
</dbReference>
<evidence type="ECO:0000256" key="7">
    <source>
        <dbReference type="ARBA" id="ARBA00064153"/>
    </source>
</evidence>
<evidence type="ECO:0000256" key="2">
    <source>
        <dbReference type="ARBA" id="ARBA00022737"/>
    </source>
</evidence>
<feature type="disulfide bond" evidence="9">
    <location>
        <begin position="163"/>
        <end position="224"/>
    </location>
</feature>
<comment type="caution">
    <text evidence="9">Lacks conserved residue(s) required for the propagation of feature annotation.</text>
</comment>
<feature type="domain" description="SRCR" evidence="11">
    <location>
        <begin position="334"/>
        <end position="433"/>
    </location>
</feature>
<dbReference type="SUPFAM" id="SSF56487">
    <property type="entry name" value="SRCR-like"/>
    <property type="match status" value="7"/>
</dbReference>
<feature type="disulfide bond" evidence="9">
    <location>
        <begin position="194"/>
        <end position="204"/>
    </location>
</feature>
<feature type="disulfide bond" evidence="9">
    <location>
        <begin position="60"/>
        <end position="121"/>
    </location>
</feature>
<dbReference type="KEGG" id="caua:113067766"/>
<dbReference type="GO" id="GO:0016020">
    <property type="term" value="C:membrane"/>
    <property type="evidence" value="ECO:0007669"/>
    <property type="project" value="InterPro"/>
</dbReference>
<feature type="disulfide bond" evidence="9">
    <location>
        <begin position="562"/>
        <end position="626"/>
    </location>
</feature>
<reference evidence="13 14" key="1">
    <citation type="submission" date="2025-04" db="UniProtKB">
        <authorList>
            <consortium name="RefSeq"/>
        </authorList>
    </citation>
    <scope>IDENTIFICATION</scope>
    <source>
        <strain evidence="13 14">Wakin</strain>
        <tissue evidence="13 14">Muscle</tissue>
    </source>
</reference>
<dbReference type="RefSeq" id="XP_026096012.1">
    <property type="nucleotide sequence ID" value="XM_026240227.1"/>
</dbReference>
<feature type="disulfide bond" evidence="9">
    <location>
        <begin position="150"/>
        <end position="214"/>
    </location>
</feature>
<keyword evidence="4" id="KW-0675">Receptor</keyword>
<evidence type="ECO:0000256" key="9">
    <source>
        <dbReference type="PROSITE-ProRule" id="PRU00196"/>
    </source>
</evidence>
<evidence type="ECO:0000259" key="11">
    <source>
        <dbReference type="PROSITE" id="PS50287"/>
    </source>
</evidence>
<gene>
    <name evidence="13 14" type="primary">LOC113067766</name>
</gene>
<evidence type="ECO:0000256" key="5">
    <source>
        <dbReference type="ARBA" id="ARBA00023180"/>
    </source>
</evidence>
<dbReference type="Pfam" id="PF00530">
    <property type="entry name" value="SRCR"/>
    <property type="match status" value="7"/>
</dbReference>
<dbReference type="Proteomes" id="UP000515129">
    <property type="component" value="Chromosome 4"/>
</dbReference>
<evidence type="ECO:0000313" key="13">
    <source>
        <dbReference type="RefSeq" id="XP_026096012.1"/>
    </source>
</evidence>
<dbReference type="PROSITE" id="PS00420">
    <property type="entry name" value="SRCR_1"/>
    <property type="match status" value="4"/>
</dbReference>
<feature type="domain" description="SRCR" evidence="11">
    <location>
        <begin position="436"/>
        <end position="534"/>
    </location>
</feature>
<proteinExistence type="predicted"/>
<dbReference type="PANTHER" id="PTHR48071">
    <property type="entry name" value="SRCR DOMAIN-CONTAINING PROTEIN"/>
    <property type="match status" value="1"/>
</dbReference>
<evidence type="ECO:0000256" key="1">
    <source>
        <dbReference type="ARBA" id="ARBA00022729"/>
    </source>
</evidence>
<feature type="disulfide bond" evidence="9">
    <location>
        <begin position="47"/>
        <end position="111"/>
    </location>
</feature>
<feature type="disulfide bond" evidence="9">
    <location>
        <begin position="606"/>
        <end position="616"/>
    </location>
</feature>
<evidence type="ECO:0000313" key="14">
    <source>
        <dbReference type="RefSeq" id="XP_026096020.1"/>
    </source>
</evidence>
<dbReference type="AlphaFoldDB" id="A0A6P6MH31"/>
<feature type="disulfide bond" evidence="9">
    <location>
        <begin position="91"/>
        <end position="101"/>
    </location>
</feature>
<dbReference type="RefSeq" id="XP_026096020.1">
    <property type="nucleotide sequence ID" value="XM_026240235.1"/>
</dbReference>
<keyword evidence="1 10" id="KW-0732">Signal</keyword>
<keyword evidence="3 9" id="KW-1015">Disulfide bond</keyword>
<feature type="domain" description="SRCR" evidence="11">
    <location>
        <begin position="22"/>
        <end position="122"/>
    </location>
</feature>
<keyword evidence="5" id="KW-0325">Glycoprotein</keyword>
<feature type="disulfide bond" evidence="9">
    <location>
        <begin position="301"/>
        <end position="311"/>
    </location>
</feature>
<feature type="domain" description="SRCR" evidence="11">
    <location>
        <begin position="125"/>
        <end position="225"/>
    </location>
</feature>
<organism evidence="12 14">
    <name type="scientific">Carassius auratus</name>
    <name type="common">Goldfish</name>
    <dbReference type="NCBI Taxonomy" id="7957"/>
    <lineage>
        <taxon>Eukaryota</taxon>
        <taxon>Metazoa</taxon>
        <taxon>Chordata</taxon>
        <taxon>Craniata</taxon>
        <taxon>Vertebrata</taxon>
        <taxon>Euteleostomi</taxon>
        <taxon>Actinopterygii</taxon>
        <taxon>Neopterygii</taxon>
        <taxon>Teleostei</taxon>
        <taxon>Ostariophysi</taxon>
        <taxon>Cypriniformes</taxon>
        <taxon>Cyprinidae</taxon>
        <taxon>Cyprininae</taxon>
        <taxon>Carassius</taxon>
    </lineage>
</organism>
<dbReference type="PANTHER" id="PTHR48071:SF18">
    <property type="entry name" value="DELETED IN MALIGNANT BRAIN TUMORS 1 PROTEIN-RELATED"/>
    <property type="match status" value="1"/>
</dbReference>
<dbReference type="SMART" id="SM00202">
    <property type="entry name" value="SR"/>
    <property type="match status" value="7"/>
</dbReference>
<dbReference type="OrthoDB" id="536948at2759"/>
<feature type="signal peptide" evidence="10">
    <location>
        <begin position="1"/>
        <end position="18"/>
    </location>
</feature>
<accession>A0A6P6MH31</accession>
<feature type="disulfide bond" evidence="9">
    <location>
        <begin position="709"/>
        <end position="719"/>
    </location>
</feature>
<comment type="subunit">
    <text evidence="7">Interacts with LGALS1 and laminin.</text>
</comment>
<dbReference type="Gene3D" id="3.10.250.10">
    <property type="entry name" value="SRCR-like domain"/>
    <property type="match status" value="7"/>
</dbReference>
<feature type="disulfide bond" evidence="9">
    <location>
        <begin position="575"/>
        <end position="636"/>
    </location>
</feature>
<dbReference type="PRINTS" id="PR00258">
    <property type="entry name" value="SPERACTRCPTR"/>
</dbReference>
<dbReference type="PROSITE" id="PS50287">
    <property type="entry name" value="SRCR_2"/>
    <property type="match status" value="7"/>
</dbReference>
<feature type="domain" description="SRCR" evidence="11">
    <location>
        <begin position="537"/>
        <end position="637"/>
    </location>
</feature>
<keyword evidence="12" id="KW-1185">Reference proteome</keyword>
<comment type="function">
    <text evidence="6">Binds to extracellular matrix proteins. Binds to pathogen-associated molecular patterns (PAMPs) present on the cell walls of Gram-positive and Gram-negative bacteria and fungi, behaving as a pattern recognition receptor (PRR). Induces bacterial and fungal aggregation and subsequent inhibition of PAMP-induced cytokine release. Does not possess intrinsic bactericidal activity. May play a role in the innate defense and homeostasis of certain epithelial surfaces.</text>
</comment>
<evidence type="ECO:0000256" key="10">
    <source>
        <dbReference type="SAM" id="SignalP"/>
    </source>
</evidence>
<name>A0A6P6MH31_CARAU</name>
<evidence type="ECO:0000256" key="4">
    <source>
        <dbReference type="ARBA" id="ARBA00023170"/>
    </source>
</evidence>
<dbReference type="InterPro" id="IPR036772">
    <property type="entry name" value="SRCR-like_dom_sf"/>
</dbReference>
<protein>
    <recommendedName>
        <fullName evidence="8">Soluble scavenger receptor cysteine-rich domain-containing protein SSC5D</fullName>
    </recommendedName>
</protein>
<evidence type="ECO:0000256" key="6">
    <source>
        <dbReference type="ARBA" id="ARBA00058074"/>
    </source>
</evidence>
<feature type="domain" description="SRCR" evidence="11">
    <location>
        <begin position="228"/>
        <end position="331"/>
    </location>
</feature>
<dbReference type="InterPro" id="IPR001190">
    <property type="entry name" value="SRCR"/>
</dbReference>
<dbReference type="GeneID" id="113067766"/>